<reference evidence="2" key="2">
    <citation type="journal article" date="2023" name="Int. J. Mol. Sci.">
        <title>De Novo Assembly and Annotation of 11 Diverse Shrub Willow (Salix) Genomes Reveals Novel Gene Organization in Sex-Linked Regions.</title>
        <authorList>
            <person name="Hyden B."/>
            <person name="Feng K."/>
            <person name="Yates T.B."/>
            <person name="Jawdy S."/>
            <person name="Cereghino C."/>
            <person name="Smart L.B."/>
            <person name="Muchero W."/>
        </authorList>
    </citation>
    <scope>NUCLEOTIDE SEQUENCE</scope>
    <source>
        <tissue evidence="2">Shoot tip</tissue>
    </source>
</reference>
<dbReference type="Proteomes" id="UP001151532">
    <property type="component" value="Chromosome 17"/>
</dbReference>
<comment type="caution">
    <text evidence="2">The sequence shown here is derived from an EMBL/GenBank/DDBJ whole genome shotgun (WGS) entry which is preliminary data.</text>
</comment>
<name>A0A9Q0ZH66_SALPP</name>
<dbReference type="EMBL" id="JAPFFK010000011">
    <property type="protein sequence ID" value="KAJ6734247.1"/>
    <property type="molecule type" value="Genomic_DNA"/>
</dbReference>
<feature type="transmembrane region" description="Helical" evidence="1">
    <location>
        <begin position="50"/>
        <end position="66"/>
    </location>
</feature>
<sequence>MMKYGLDSVSRNVSFMPRCVFLSWESICPGNTSFVYFSSLYLHLTKKNNIKPNILLVYLMFLLLWYEK</sequence>
<reference evidence="2" key="1">
    <citation type="submission" date="2022-11" db="EMBL/GenBank/DDBJ databases">
        <authorList>
            <person name="Hyden B.L."/>
            <person name="Feng K."/>
            <person name="Yates T."/>
            <person name="Jawdy S."/>
            <person name="Smart L.B."/>
            <person name="Muchero W."/>
        </authorList>
    </citation>
    <scope>NUCLEOTIDE SEQUENCE</scope>
    <source>
        <tissue evidence="2">Shoot tip</tissue>
    </source>
</reference>
<feature type="transmembrane region" description="Helical" evidence="1">
    <location>
        <begin position="21"/>
        <end position="44"/>
    </location>
</feature>
<evidence type="ECO:0000313" key="3">
    <source>
        <dbReference type="Proteomes" id="UP001151532"/>
    </source>
</evidence>
<dbReference type="AlphaFoldDB" id="A0A9Q0ZH66"/>
<proteinExistence type="predicted"/>
<evidence type="ECO:0000313" key="2">
    <source>
        <dbReference type="EMBL" id="KAJ6734247.1"/>
    </source>
</evidence>
<gene>
    <name evidence="2" type="ORF">OIU79_001491</name>
</gene>
<keyword evidence="1" id="KW-1133">Transmembrane helix</keyword>
<evidence type="ECO:0000256" key="1">
    <source>
        <dbReference type="SAM" id="Phobius"/>
    </source>
</evidence>
<protein>
    <submittedName>
        <fullName evidence="2">Uncharacterized protein</fullName>
    </submittedName>
</protein>
<keyword evidence="1" id="KW-0472">Membrane</keyword>
<keyword evidence="3" id="KW-1185">Reference proteome</keyword>
<accession>A0A9Q0ZH66</accession>
<organism evidence="2 3">
    <name type="scientific">Salix purpurea</name>
    <name type="common">Purple osier willow</name>
    <dbReference type="NCBI Taxonomy" id="77065"/>
    <lineage>
        <taxon>Eukaryota</taxon>
        <taxon>Viridiplantae</taxon>
        <taxon>Streptophyta</taxon>
        <taxon>Embryophyta</taxon>
        <taxon>Tracheophyta</taxon>
        <taxon>Spermatophyta</taxon>
        <taxon>Magnoliopsida</taxon>
        <taxon>eudicotyledons</taxon>
        <taxon>Gunneridae</taxon>
        <taxon>Pentapetalae</taxon>
        <taxon>rosids</taxon>
        <taxon>fabids</taxon>
        <taxon>Malpighiales</taxon>
        <taxon>Salicaceae</taxon>
        <taxon>Saliceae</taxon>
        <taxon>Salix</taxon>
    </lineage>
</organism>
<keyword evidence="1" id="KW-0812">Transmembrane</keyword>